<dbReference type="EMBL" id="MU865450">
    <property type="protein sequence ID" value="KAK4222872.1"/>
    <property type="molecule type" value="Genomic_DNA"/>
</dbReference>
<protein>
    <recommendedName>
        <fullName evidence="4">Secreted protein</fullName>
    </recommendedName>
</protein>
<keyword evidence="3" id="KW-1185">Reference proteome</keyword>
<evidence type="ECO:0000256" key="1">
    <source>
        <dbReference type="SAM" id="SignalP"/>
    </source>
</evidence>
<evidence type="ECO:0000313" key="3">
    <source>
        <dbReference type="Proteomes" id="UP001301958"/>
    </source>
</evidence>
<feature type="signal peptide" evidence="1">
    <location>
        <begin position="1"/>
        <end position="17"/>
    </location>
</feature>
<dbReference type="Proteomes" id="UP001301958">
    <property type="component" value="Unassembled WGS sequence"/>
</dbReference>
<comment type="caution">
    <text evidence="2">The sequence shown here is derived from an EMBL/GenBank/DDBJ whole genome shotgun (WGS) entry which is preliminary data.</text>
</comment>
<gene>
    <name evidence="2" type="ORF">QBC38DRAFT_488857</name>
</gene>
<evidence type="ECO:0008006" key="4">
    <source>
        <dbReference type="Google" id="ProtNLM"/>
    </source>
</evidence>
<accession>A0AAN6YTI7</accession>
<keyword evidence="1" id="KW-0732">Signal</keyword>
<feature type="chain" id="PRO_5042954937" description="Secreted protein" evidence="1">
    <location>
        <begin position="18"/>
        <end position="194"/>
    </location>
</feature>
<reference evidence="2" key="1">
    <citation type="journal article" date="2023" name="Mol. Phylogenet. Evol.">
        <title>Genome-scale phylogeny and comparative genomics of the fungal order Sordariales.</title>
        <authorList>
            <person name="Hensen N."/>
            <person name="Bonometti L."/>
            <person name="Westerberg I."/>
            <person name="Brannstrom I.O."/>
            <person name="Guillou S."/>
            <person name="Cros-Aarteil S."/>
            <person name="Calhoun S."/>
            <person name="Haridas S."/>
            <person name="Kuo A."/>
            <person name="Mondo S."/>
            <person name="Pangilinan J."/>
            <person name="Riley R."/>
            <person name="LaButti K."/>
            <person name="Andreopoulos B."/>
            <person name="Lipzen A."/>
            <person name="Chen C."/>
            <person name="Yan M."/>
            <person name="Daum C."/>
            <person name="Ng V."/>
            <person name="Clum A."/>
            <person name="Steindorff A."/>
            <person name="Ohm R.A."/>
            <person name="Martin F."/>
            <person name="Silar P."/>
            <person name="Natvig D.O."/>
            <person name="Lalanne C."/>
            <person name="Gautier V."/>
            <person name="Ament-Velasquez S.L."/>
            <person name="Kruys A."/>
            <person name="Hutchinson M.I."/>
            <person name="Powell A.J."/>
            <person name="Barry K."/>
            <person name="Miller A.N."/>
            <person name="Grigoriev I.V."/>
            <person name="Debuchy R."/>
            <person name="Gladieux P."/>
            <person name="Hiltunen Thoren M."/>
            <person name="Johannesson H."/>
        </authorList>
    </citation>
    <scope>NUCLEOTIDE SEQUENCE</scope>
    <source>
        <strain evidence="2">CBS 990.96</strain>
    </source>
</reference>
<name>A0AAN6YTI7_9PEZI</name>
<organism evidence="2 3">
    <name type="scientific">Podospora fimiseda</name>
    <dbReference type="NCBI Taxonomy" id="252190"/>
    <lineage>
        <taxon>Eukaryota</taxon>
        <taxon>Fungi</taxon>
        <taxon>Dikarya</taxon>
        <taxon>Ascomycota</taxon>
        <taxon>Pezizomycotina</taxon>
        <taxon>Sordariomycetes</taxon>
        <taxon>Sordariomycetidae</taxon>
        <taxon>Sordariales</taxon>
        <taxon>Podosporaceae</taxon>
        <taxon>Podospora</taxon>
    </lineage>
</organism>
<reference evidence="2" key="2">
    <citation type="submission" date="2023-05" db="EMBL/GenBank/DDBJ databases">
        <authorList>
            <consortium name="Lawrence Berkeley National Laboratory"/>
            <person name="Steindorff A."/>
            <person name="Hensen N."/>
            <person name="Bonometti L."/>
            <person name="Westerberg I."/>
            <person name="Brannstrom I.O."/>
            <person name="Guillou S."/>
            <person name="Cros-Aarteil S."/>
            <person name="Calhoun S."/>
            <person name="Haridas S."/>
            <person name="Kuo A."/>
            <person name="Mondo S."/>
            <person name="Pangilinan J."/>
            <person name="Riley R."/>
            <person name="Labutti K."/>
            <person name="Andreopoulos B."/>
            <person name="Lipzen A."/>
            <person name="Chen C."/>
            <person name="Yanf M."/>
            <person name="Daum C."/>
            <person name="Ng V."/>
            <person name="Clum A."/>
            <person name="Ohm R."/>
            <person name="Martin F."/>
            <person name="Silar P."/>
            <person name="Natvig D."/>
            <person name="Lalanne C."/>
            <person name="Gautier V."/>
            <person name="Ament-Velasquez S.L."/>
            <person name="Kruys A."/>
            <person name="Hutchinson M.I."/>
            <person name="Powell A.J."/>
            <person name="Barry K."/>
            <person name="Miller A.N."/>
            <person name="Grigoriev I.V."/>
            <person name="Debuchy R."/>
            <person name="Gladieux P."/>
            <person name="Thoren M.H."/>
            <person name="Johannesson H."/>
        </authorList>
    </citation>
    <scope>NUCLEOTIDE SEQUENCE</scope>
    <source>
        <strain evidence="2">CBS 990.96</strain>
    </source>
</reference>
<proteinExistence type="predicted"/>
<dbReference type="AlphaFoldDB" id="A0AAN6YTI7"/>
<sequence length="194" mass="21987">MRLRLKWLTMRLMSVVCNELSQSQSYPSWSCQIQIPSSCAFYPSYPSFRQASCPFYLSCPSYPFCPFYPCCPCRATCRPEHPQRRQPMDCHRYRGCCHLPYRQGVHQLQLREEKCLNRDRLLVVDAVAEEGIDPDLEEEGNCHVAEEGDNSRIVVAVEAEDNIAAVPVDPGCIHNPAAADCRPAGSCNSLEPTW</sequence>
<evidence type="ECO:0000313" key="2">
    <source>
        <dbReference type="EMBL" id="KAK4222872.1"/>
    </source>
</evidence>